<keyword evidence="3" id="KW-1185">Reference proteome</keyword>
<gene>
    <name evidence="2" type="ORF">JRQ81_003152</name>
</gene>
<dbReference type="InterPro" id="IPR000477">
    <property type="entry name" value="RT_dom"/>
</dbReference>
<evidence type="ECO:0000259" key="1">
    <source>
        <dbReference type="PROSITE" id="PS50878"/>
    </source>
</evidence>
<accession>A0A9Q0XL73</accession>
<dbReference type="OrthoDB" id="9906912at2759"/>
<dbReference type="AlphaFoldDB" id="A0A9Q0XL73"/>
<proteinExistence type="predicted"/>
<dbReference type="PANTHER" id="PTHR21301:SF10">
    <property type="entry name" value="REVERSE TRANSCRIPTASE DOMAIN-CONTAINING PROTEIN"/>
    <property type="match status" value="1"/>
</dbReference>
<dbReference type="InterPro" id="IPR058912">
    <property type="entry name" value="HTH_animal"/>
</dbReference>
<reference evidence="2" key="1">
    <citation type="journal article" date="2023" name="DNA Res.">
        <title>Chromosome-level genome assembly of Phrynocephalus forsythii using third-generation DNA sequencing and Hi-C analysis.</title>
        <authorList>
            <person name="Qi Y."/>
            <person name="Zhao W."/>
            <person name="Zhao Y."/>
            <person name="Niu C."/>
            <person name="Cao S."/>
            <person name="Zhang Y."/>
        </authorList>
    </citation>
    <scope>NUCLEOTIDE SEQUENCE</scope>
    <source>
        <tissue evidence="2">Muscle</tissue>
    </source>
</reference>
<comment type="caution">
    <text evidence="2">The sequence shown here is derived from an EMBL/GenBank/DDBJ whole genome shotgun (WGS) entry which is preliminary data.</text>
</comment>
<dbReference type="PANTHER" id="PTHR21301">
    <property type="entry name" value="REVERSE TRANSCRIPTASE"/>
    <property type="match status" value="1"/>
</dbReference>
<protein>
    <recommendedName>
        <fullName evidence="1">Reverse transcriptase domain-containing protein</fullName>
    </recommendedName>
</protein>
<dbReference type="Proteomes" id="UP001142489">
    <property type="component" value="Unassembled WGS sequence"/>
</dbReference>
<dbReference type="EMBL" id="JAPFRF010000011">
    <property type="protein sequence ID" value="KAJ7316990.1"/>
    <property type="molecule type" value="Genomic_DNA"/>
</dbReference>
<evidence type="ECO:0000313" key="2">
    <source>
        <dbReference type="EMBL" id="KAJ7316990.1"/>
    </source>
</evidence>
<dbReference type="Pfam" id="PF26215">
    <property type="entry name" value="HTH_animal"/>
    <property type="match status" value="1"/>
</dbReference>
<dbReference type="PROSITE" id="PS50878">
    <property type="entry name" value="RT_POL"/>
    <property type="match status" value="1"/>
</dbReference>
<sequence>MNIFMADLEQHILKHCTQKPLLYLRYIDDIFLIWTHGEESLKKIHQNFNGFHPNINLTLEQSTQHGHLSTSLYQKTTDWYTYLHSSSFHPEVTTKSIVYSQALRYDFICSDPQDRDSKLNDLQNAFLRLQHPPQIVKEQINKVRRKPRSNLLQDRSKGPNERTPLVVTYSPQVRPLTCILNDLQPIHNKNTPLYKALGGRPILAYRQPPKLKQILIHTTYTRLENSNMDNGTRPCHKP</sequence>
<evidence type="ECO:0000313" key="3">
    <source>
        <dbReference type="Proteomes" id="UP001142489"/>
    </source>
</evidence>
<organism evidence="2 3">
    <name type="scientific">Phrynocephalus forsythii</name>
    <dbReference type="NCBI Taxonomy" id="171643"/>
    <lineage>
        <taxon>Eukaryota</taxon>
        <taxon>Metazoa</taxon>
        <taxon>Chordata</taxon>
        <taxon>Craniata</taxon>
        <taxon>Vertebrata</taxon>
        <taxon>Euteleostomi</taxon>
        <taxon>Lepidosauria</taxon>
        <taxon>Squamata</taxon>
        <taxon>Bifurcata</taxon>
        <taxon>Unidentata</taxon>
        <taxon>Episquamata</taxon>
        <taxon>Toxicofera</taxon>
        <taxon>Iguania</taxon>
        <taxon>Acrodonta</taxon>
        <taxon>Agamidae</taxon>
        <taxon>Agaminae</taxon>
        <taxon>Phrynocephalus</taxon>
    </lineage>
</organism>
<name>A0A9Q0XL73_9SAUR</name>
<feature type="domain" description="Reverse transcriptase" evidence="1">
    <location>
        <begin position="1"/>
        <end position="84"/>
    </location>
</feature>